<protein>
    <submittedName>
        <fullName evidence="2">Uncharacterized protein</fullName>
    </submittedName>
</protein>
<feature type="transmembrane region" description="Helical" evidence="1">
    <location>
        <begin position="49"/>
        <end position="68"/>
    </location>
</feature>
<reference evidence="2" key="1">
    <citation type="journal article" date="2015" name="Nature">
        <title>Complex archaea that bridge the gap between prokaryotes and eukaryotes.</title>
        <authorList>
            <person name="Spang A."/>
            <person name="Saw J.H."/>
            <person name="Jorgensen S.L."/>
            <person name="Zaremba-Niedzwiedzka K."/>
            <person name="Martijn J."/>
            <person name="Lind A.E."/>
            <person name="van Eijk R."/>
            <person name="Schleper C."/>
            <person name="Guy L."/>
            <person name="Ettema T.J."/>
        </authorList>
    </citation>
    <scope>NUCLEOTIDE SEQUENCE</scope>
</reference>
<keyword evidence="1" id="KW-1133">Transmembrane helix</keyword>
<gene>
    <name evidence="2" type="ORF">LCGC14_1721830</name>
</gene>
<keyword evidence="1" id="KW-0812">Transmembrane</keyword>
<keyword evidence="1" id="KW-0472">Membrane</keyword>
<name>A0A0F9KBW7_9ZZZZ</name>
<organism evidence="2">
    <name type="scientific">marine sediment metagenome</name>
    <dbReference type="NCBI Taxonomy" id="412755"/>
    <lineage>
        <taxon>unclassified sequences</taxon>
        <taxon>metagenomes</taxon>
        <taxon>ecological metagenomes</taxon>
    </lineage>
</organism>
<sequence length="81" mass="9538">MYIYFKDGINQNRGARMKRDNLHLVMLLIGLGFFLYLTNVEYVNSKNYLFPMGINVGLAIQYFIDDYYANKDKTLRGKNDN</sequence>
<dbReference type="AlphaFoldDB" id="A0A0F9KBW7"/>
<dbReference type="EMBL" id="LAZR01015507">
    <property type="protein sequence ID" value="KKM10466.1"/>
    <property type="molecule type" value="Genomic_DNA"/>
</dbReference>
<comment type="caution">
    <text evidence="2">The sequence shown here is derived from an EMBL/GenBank/DDBJ whole genome shotgun (WGS) entry which is preliminary data.</text>
</comment>
<proteinExistence type="predicted"/>
<evidence type="ECO:0000256" key="1">
    <source>
        <dbReference type="SAM" id="Phobius"/>
    </source>
</evidence>
<accession>A0A0F9KBW7</accession>
<evidence type="ECO:0000313" key="2">
    <source>
        <dbReference type="EMBL" id="KKM10466.1"/>
    </source>
</evidence>
<feature type="transmembrane region" description="Helical" evidence="1">
    <location>
        <begin position="21"/>
        <end position="37"/>
    </location>
</feature>